<feature type="chain" id="PRO_5046484373" description="Lipoprotein" evidence="2">
    <location>
        <begin position="21"/>
        <end position="181"/>
    </location>
</feature>
<evidence type="ECO:0000313" key="3">
    <source>
        <dbReference type="EMBL" id="QSQ23676.1"/>
    </source>
</evidence>
<keyword evidence="4" id="KW-1185">Reference proteome</keyword>
<feature type="compositionally biased region" description="Low complexity" evidence="1">
    <location>
        <begin position="131"/>
        <end position="141"/>
    </location>
</feature>
<gene>
    <name evidence="3" type="ORF">JY651_01435</name>
</gene>
<evidence type="ECO:0000256" key="1">
    <source>
        <dbReference type="SAM" id="MobiDB-lite"/>
    </source>
</evidence>
<reference evidence="3 4" key="1">
    <citation type="submission" date="2021-02" db="EMBL/GenBank/DDBJ databases">
        <title>De Novo genome assembly of isolated myxobacteria.</title>
        <authorList>
            <person name="Stevens D.C."/>
        </authorList>
    </citation>
    <scope>NUCLEOTIDE SEQUENCE [LARGE SCALE GENOMIC DNA]</scope>
    <source>
        <strain evidence="4">SCPEA02</strain>
    </source>
</reference>
<feature type="signal peptide" evidence="2">
    <location>
        <begin position="1"/>
        <end position="20"/>
    </location>
</feature>
<organism evidence="3 4">
    <name type="scientific">Pyxidicoccus parkwayensis</name>
    <dbReference type="NCBI Taxonomy" id="2813578"/>
    <lineage>
        <taxon>Bacteria</taxon>
        <taxon>Pseudomonadati</taxon>
        <taxon>Myxococcota</taxon>
        <taxon>Myxococcia</taxon>
        <taxon>Myxococcales</taxon>
        <taxon>Cystobacterineae</taxon>
        <taxon>Myxococcaceae</taxon>
        <taxon>Pyxidicoccus</taxon>
    </lineage>
</organism>
<sequence length="181" mass="19752">MYRITRAAGLCLALAALALAGCSGSLRHNYMRDEASRHVYQKELAEIWPVVHQVLKERGLSWRENPGRFVLETEWRESGGGTLGPTTSSRFLVEGVRVASGVALRVTRLDRTQQAIGVGYTDGVVRNSREAAAASESSTASGKLPTENRSSRDLELELVLLQRIDPEGAAKLEADAKRAHP</sequence>
<feature type="region of interest" description="Disordered" evidence="1">
    <location>
        <begin position="131"/>
        <end position="150"/>
    </location>
</feature>
<proteinExistence type="predicted"/>
<dbReference type="RefSeq" id="WP_206725247.1">
    <property type="nucleotide sequence ID" value="NZ_CP071090.1"/>
</dbReference>
<dbReference type="EMBL" id="CP071090">
    <property type="protein sequence ID" value="QSQ23676.1"/>
    <property type="molecule type" value="Genomic_DNA"/>
</dbReference>
<protein>
    <recommendedName>
        <fullName evidence="5">Lipoprotein</fullName>
    </recommendedName>
</protein>
<name>A0ABX7NZ13_9BACT</name>
<dbReference type="Proteomes" id="UP000662747">
    <property type="component" value="Chromosome"/>
</dbReference>
<accession>A0ABX7NZ13</accession>
<evidence type="ECO:0008006" key="5">
    <source>
        <dbReference type="Google" id="ProtNLM"/>
    </source>
</evidence>
<evidence type="ECO:0000313" key="4">
    <source>
        <dbReference type="Proteomes" id="UP000662747"/>
    </source>
</evidence>
<dbReference type="PROSITE" id="PS51257">
    <property type="entry name" value="PROKAR_LIPOPROTEIN"/>
    <property type="match status" value="1"/>
</dbReference>
<evidence type="ECO:0000256" key="2">
    <source>
        <dbReference type="SAM" id="SignalP"/>
    </source>
</evidence>
<keyword evidence="2" id="KW-0732">Signal</keyword>